<dbReference type="KEGG" id="fya:KMW28_07795"/>
<feature type="transmembrane region" description="Helical" evidence="1">
    <location>
        <begin position="64"/>
        <end position="83"/>
    </location>
</feature>
<feature type="transmembrane region" description="Helical" evidence="1">
    <location>
        <begin position="21"/>
        <end position="44"/>
    </location>
</feature>
<keyword evidence="1" id="KW-0472">Membrane</keyword>
<organism evidence="3 4">
    <name type="scientific">Flammeovirga yaeyamensis</name>
    <dbReference type="NCBI Taxonomy" id="367791"/>
    <lineage>
        <taxon>Bacteria</taxon>
        <taxon>Pseudomonadati</taxon>
        <taxon>Bacteroidota</taxon>
        <taxon>Cytophagia</taxon>
        <taxon>Cytophagales</taxon>
        <taxon>Flammeovirgaceae</taxon>
        <taxon>Flammeovirga</taxon>
    </lineage>
</organism>
<evidence type="ECO:0000313" key="4">
    <source>
        <dbReference type="Proteomes" id="UP000678679"/>
    </source>
</evidence>
<accession>A0AAX1N7I3</accession>
<keyword evidence="1" id="KW-1133">Transmembrane helix</keyword>
<dbReference type="EMBL" id="CP076132">
    <property type="protein sequence ID" value="QWG03478.1"/>
    <property type="molecule type" value="Genomic_DNA"/>
</dbReference>
<feature type="transmembrane region" description="Helical" evidence="1">
    <location>
        <begin position="139"/>
        <end position="157"/>
    </location>
</feature>
<sequence>MKTTQKKTNIRRKGSRSDIRRYGIIISGILAVLFTAIIFLEMRFPNILSLVGILDTKQFNRETYLLSIRFLDLTFISACIYFIFDKSKPFNIYLGIVFLFMCIYSIWDIHELPNLILTSLEITDDKIIGQIREVANPTYYTLGFTFAILFFFLFRLISDLMKDPEDQIIYVPKYYNKENQESEEERKDAIQERSQLIRNNIHAAIVDSNDAADKDQKLLNAICKEFNVSTGIYYKLKEIEGESILEYARGFAFFLPDNDKLSYQLGEGLPGQVAKTKSSIITNNVPEKYINVVSGLGDASPQSLMISPIIDSEHDLVGVVELASFKSFSPDDREILDKVTIWFTEDN</sequence>
<evidence type="ECO:0000256" key="1">
    <source>
        <dbReference type="SAM" id="Phobius"/>
    </source>
</evidence>
<dbReference type="Pfam" id="PF13185">
    <property type="entry name" value="GAF_2"/>
    <property type="match status" value="1"/>
</dbReference>
<proteinExistence type="predicted"/>
<dbReference type="RefSeq" id="WP_066208592.1">
    <property type="nucleotide sequence ID" value="NZ_CP076132.1"/>
</dbReference>
<dbReference type="InterPro" id="IPR003018">
    <property type="entry name" value="GAF"/>
</dbReference>
<dbReference type="Gene3D" id="3.30.450.40">
    <property type="match status" value="1"/>
</dbReference>
<name>A0AAX1N7I3_9BACT</name>
<dbReference type="SUPFAM" id="SSF55781">
    <property type="entry name" value="GAF domain-like"/>
    <property type="match status" value="1"/>
</dbReference>
<gene>
    <name evidence="3" type="ORF">KMW28_07795</name>
</gene>
<feature type="domain" description="GAF" evidence="2">
    <location>
        <begin position="216"/>
        <end position="337"/>
    </location>
</feature>
<evidence type="ECO:0000313" key="3">
    <source>
        <dbReference type="EMBL" id="QWG03478.1"/>
    </source>
</evidence>
<keyword evidence="1" id="KW-0812">Transmembrane</keyword>
<dbReference type="AlphaFoldDB" id="A0AAX1N7I3"/>
<dbReference type="Proteomes" id="UP000678679">
    <property type="component" value="Chromosome 1"/>
</dbReference>
<dbReference type="InterPro" id="IPR029016">
    <property type="entry name" value="GAF-like_dom_sf"/>
</dbReference>
<evidence type="ECO:0000259" key="2">
    <source>
        <dbReference type="Pfam" id="PF13185"/>
    </source>
</evidence>
<keyword evidence="4" id="KW-1185">Reference proteome</keyword>
<protein>
    <submittedName>
        <fullName evidence="3">GAF domain-containing protein</fullName>
    </submittedName>
</protein>
<feature type="transmembrane region" description="Helical" evidence="1">
    <location>
        <begin position="90"/>
        <end position="107"/>
    </location>
</feature>
<reference evidence="3 4" key="1">
    <citation type="submission" date="2021-05" db="EMBL/GenBank/DDBJ databases">
        <title>Comparative genomic studies on the polysaccharide-degrading batcterial strains of the Flammeovirga genus.</title>
        <authorList>
            <person name="Zewei F."/>
            <person name="Zheng Z."/>
            <person name="Yu L."/>
            <person name="Ruyue G."/>
            <person name="Yanhong M."/>
            <person name="Yuanyuan C."/>
            <person name="Jingyan G."/>
            <person name="Wenjun H."/>
        </authorList>
    </citation>
    <scope>NUCLEOTIDE SEQUENCE [LARGE SCALE GENOMIC DNA]</scope>
    <source>
        <strain evidence="3 4">NBRC:100898</strain>
    </source>
</reference>